<gene>
    <name evidence="1" type="ORF">F2Q70_00026453</name>
</gene>
<evidence type="ECO:0000313" key="1">
    <source>
        <dbReference type="EMBL" id="KAF2604256.1"/>
    </source>
</evidence>
<name>A0A8S9LFZ2_BRACR</name>
<accession>A0A8S9LFZ2</accession>
<protein>
    <submittedName>
        <fullName evidence="1">Uncharacterized protein</fullName>
    </submittedName>
</protein>
<comment type="caution">
    <text evidence="1">The sequence shown here is derived from an EMBL/GenBank/DDBJ whole genome shotgun (WGS) entry which is preliminary data.</text>
</comment>
<proteinExistence type="predicted"/>
<dbReference type="EMBL" id="QGKY02000094">
    <property type="protein sequence ID" value="KAF2604256.1"/>
    <property type="molecule type" value="Genomic_DNA"/>
</dbReference>
<organism evidence="1">
    <name type="scientific">Brassica cretica</name>
    <name type="common">Mustard</name>
    <dbReference type="NCBI Taxonomy" id="69181"/>
    <lineage>
        <taxon>Eukaryota</taxon>
        <taxon>Viridiplantae</taxon>
        <taxon>Streptophyta</taxon>
        <taxon>Embryophyta</taxon>
        <taxon>Tracheophyta</taxon>
        <taxon>Spermatophyta</taxon>
        <taxon>Magnoliopsida</taxon>
        <taxon>eudicotyledons</taxon>
        <taxon>Gunneridae</taxon>
        <taxon>Pentapetalae</taxon>
        <taxon>rosids</taxon>
        <taxon>malvids</taxon>
        <taxon>Brassicales</taxon>
        <taxon>Brassicaceae</taxon>
        <taxon>Brassiceae</taxon>
        <taxon>Brassica</taxon>
    </lineage>
</organism>
<dbReference type="AlphaFoldDB" id="A0A8S9LFZ2"/>
<reference evidence="1" key="1">
    <citation type="submission" date="2019-12" db="EMBL/GenBank/DDBJ databases">
        <title>Genome sequencing and annotation of Brassica cretica.</title>
        <authorList>
            <person name="Studholme D.J."/>
            <person name="Sarris P.F."/>
        </authorList>
    </citation>
    <scope>NUCLEOTIDE SEQUENCE</scope>
    <source>
        <strain evidence="1">PFS-102/07</strain>
        <tissue evidence="1">Leaf</tissue>
    </source>
</reference>
<sequence>MCLECHFVVGAGNKLSGFDAVFGPSLVMPLFVGLLEDPTQTLSVLRARSSLGSKSSYHSCLRWHEMCGHFLIPLVIDLVGEVVRYIYLCYVPLPSSCEAQTPMSRLRSRCRPLHFFDFKSDRSGAGKLGDFEWFGSRVLASSSKSSSSSALLGIKVWLGRVFKSLQLRHPPQE</sequence>